<dbReference type="PROSITE" id="PS00216">
    <property type="entry name" value="SUGAR_TRANSPORT_1"/>
    <property type="match status" value="1"/>
</dbReference>
<evidence type="ECO:0000256" key="5">
    <source>
        <dbReference type="ARBA" id="ARBA00023136"/>
    </source>
</evidence>
<evidence type="ECO:0000256" key="2">
    <source>
        <dbReference type="ARBA" id="ARBA00022448"/>
    </source>
</evidence>
<evidence type="ECO:0000313" key="10">
    <source>
        <dbReference type="Proteomes" id="UP000758701"/>
    </source>
</evidence>
<dbReference type="InterPro" id="IPR020846">
    <property type="entry name" value="MFS_dom"/>
</dbReference>
<comment type="subcellular location">
    <subcellularLocation>
        <location evidence="1">Cell membrane</location>
        <topology evidence="1">Multi-pass membrane protein</topology>
    </subcellularLocation>
</comment>
<organism evidence="9 10">
    <name type="scientific">Streptomyces olivaceus</name>
    <dbReference type="NCBI Taxonomy" id="47716"/>
    <lineage>
        <taxon>Bacteria</taxon>
        <taxon>Bacillati</taxon>
        <taxon>Actinomycetota</taxon>
        <taxon>Actinomycetes</taxon>
        <taxon>Kitasatosporales</taxon>
        <taxon>Streptomycetaceae</taxon>
        <taxon>Streptomyces</taxon>
    </lineage>
</organism>
<dbReference type="InterPro" id="IPR005828">
    <property type="entry name" value="MFS_sugar_transport-like"/>
</dbReference>
<feature type="transmembrane region" description="Helical" evidence="7">
    <location>
        <begin position="272"/>
        <end position="290"/>
    </location>
</feature>
<evidence type="ECO:0000256" key="4">
    <source>
        <dbReference type="ARBA" id="ARBA00022989"/>
    </source>
</evidence>
<evidence type="ECO:0000256" key="3">
    <source>
        <dbReference type="ARBA" id="ARBA00022692"/>
    </source>
</evidence>
<accession>A0ABS7VXH7</accession>
<feature type="transmembrane region" description="Helical" evidence="7">
    <location>
        <begin position="36"/>
        <end position="59"/>
    </location>
</feature>
<dbReference type="PROSITE" id="PS50850">
    <property type="entry name" value="MFS"/>
    <property type="match status" value="1"/>
</dbReference>
<feature type="transmembrane region" description="Helical" evidence="7">
    <location>
        <begin position="336"/>
        <end position="355"/>
    </location>
</feature>
<reference evidence="9 10" key="1">
    <citation type="submission" date="2021-06" db="EMBL/GenBank/DDBJ databases">
        <title>Ecological speciation of a Streptomyces species isolated from different habitats and geographic origins.</title>
        <authorList>
            <person name="Wang J."/>
        </authorList>
    </citation>
    <scope>NUCLEOTIDE SEQUENCE [LARGE SCALE GENOMIC DNA]</scope>
    <source>
        <strain evidence="9 10">FXJ8.012</strain>
    </source>
</reference>
<dbReference type="InterPro" id="IPR005829">
    <property type="entry name" value="Sugar_transporter_CS"/>
</dbReference>
<dbReference type="Pfam" id="PF00083">
    <property type="entry name" value="Sugar_tr"/>
    <property type="match status" value="1"/>
</dbReference>
<name>A0ABS7VXH7_STROV</name>
<feature type="transmembrane region" description="Helical" evidence="7">
    <location>
        <begin position="130"/>
        <end position="148"/>
    </location>
</feature>
<keyword evidence="3 7" id="KW-0812">Transmembrane</keyword>
<dbReference type="PANTHER" id="PTHR23511:SF34">
    <property type="entry name" value="SYNAPTIC VESICLE GLYCOPROTEIN 2"/>
    <property type="match status" value="1"/>
</dbReference>
<gene>
    <name evidence="9" type="ORF">KVH32_04415</name>
</gene>
<feature type="transmembrane region" description="Helical" evidence="7">
    <location>
        <begin position="394"/>
        <end position="418"/>
    </location>
</feature>
<feature type="transmembrane region" description="Helical" evidence="7">
    <location>
        <begin position="361"/>
        <end position="382"/>
    </location>
</feature>
<feature type="transmembrane region" description="Helical" evidence="7">
    <location>
        <begin position="310"/>
        <end position="329"/>
    </location>
</feature>
<protein>
    <submittedName>
        <fullName evidence="9">MFS transporter</fullName>
    </submittedName>
</protein>
<keyword evidence="2" id="KW-0813">Transport</keyword>
<dbReference type="RefSeq" id="WP_070389137.1">
    <property type="nucleotide sequence ID" value="NZ_JAHSST010000001.1"/>
</dbReference>
<dbReference type="Proteomes" id="UP000758701">
    <property type="component" value="Unassembled WGS sequence"/>
</dbReference>
<evidence type="ECO:0000256" key="7">
    <source>
        <dbReference type="SAM" id="Phobius"/>
    </source>
</evidence>
<feature type="domain" description="Major facilitator superfamily (MFS) profile" evidence="8">
    <location>
        <begin position="33"/>
        <end position="449"/>
    </location>
</feature>
<feature type="region of interest" description="Disordered" evidence="6">
    <location>
        <begin position="455"/>
        <end position="475"/>
    </location>
</feature>
<dbReference type="EMBL" id="JAHSTP010000001">
    <property type="protein sequence ID" value="MBZ6150414.1"/>
    <property type="molecule type" value="Genomic_DNA"/>
</dbReference>
<comment type="caution">
    <text evidence="9">The sequence shown here is derived from an EMBL/GenBank/DDBJ whole genome shotgun (WGS) entry which is preliminary data.</text>
</comment>
<keyword evidence="4 7" id="KW-1133">Transmembrane helix</keyword>
<dbReference type="Gene3D" id="1.20.1250.20">
    <property type="entry name" value="MFS general substrate transporter like domains"/>
    <property type="match status" value="1"/>
</dbReference>
<dbReference type="InterPro" id="IPR036259">
    <property type="entry name" value="MFS_trans_sf"/>
</dbReference>
<feature type="transmembrane region" description="Helical" evidence="7">
    <location>
        <begin position="102"/>
        <end position="124"/>
    </location>
</feature>
<dbReference type="SUPFAM" id="SSF103473">
    <property type="entry name" value="MFS general substrate transporter"/>
    <property type="match status" value="1"/>
</dbReference>
<evidence type="ECO:0000256" key="1">
    <source>
        <dbReference type="ARBA" id="ARBA00004651"/>
    </source>
</evidence>
<evidence type="ECO:0000313" key="9">
    <source>
        <dbReference type="EMBL" id="MBZ6150414.1"/>
    </source>
</evidence>
<feature type="compositionally biased region" description="Low complexity" evidence="6">
    <location>
        <begin position="459"/>
        <end position="475"/>
    </location>
</feature>
<keyword evidence="10" id="KW-1185">Reference proteome</keyword>
<dbReference type="CDD" id="cd17316">
    <property type="entry name" value="MFS_SV2_like"/>
    <property type="match status" value="1"/>
</dbReference>
<feature type="transmembrane region" description="Helical" evidence="7">
    <location>
        <begin position="190"/>
        <end position="211"/>
    </location>
</feature>
<sequence>MTTTTNGEPRSGAAPTASATARLDRIPVATRSHRRWAVLLGFLFSFDLIDLNTFAYVAPRLREQWGLSLDAVGVVTSIGFAGMFLGAILGGRLSDRFGRRKVLLGAVVFYSTFSLLSALSFNAWQMGVTRFLTGVGLQAMTGVLLVWVSEMYPRALRGRYQSWILVLGFVGVPVAAWVSRLVIPLSTESWRWVFVVGALGILGVFVAARILPESVRWHAAHGREDEALALVERLEKEAVARTGKDLPPPLETAPVPRARLADLLTGRNRRRLIATSLVSIFLILCFYGFNSWLPTLLVENGYTQSESLNVTSWLAAAAVPGALLAMPFIDRFDRRMLLLAIESVVAVLLLAFGVVDGGAALVLTGFLATMLLQCGVAVQYTYIPEVFPTPLRGLGAGIATGFGRLAGVIGGVTVSWIYTAFGFTTVFVYLAVMALLMGLVLVVLGERTTNRALDDIGADDPPAAPGAATPKRSTQ</sequence>
<feature type="transmembrane region" description="Helical" evidence="7">
    <location>
        <begin position="71"/>
        <end position="90"/>
    </location>
</feature>
<feature type="transmembrane region" description="Helical" evidence="7">
    <location>
        <begin position="424"/>
        <end position="444"/>
    </location>
</feature>
<evidence type="ECO:0000259" key="8">
    <source>
        <dbReference type="PROSITE" id="PS50850"/>
    </source>
</evidence>
<feature type="transmembrane region" description="Helical" evidence="7">
    <location>
        <begin position="160"/>
        <end position="178"/>
    </location>
</feature>
<keyword evidence="5 7" id="KW-0472">Membrane</keyword>
<proteinExistence type="predicted"/>
<dbReference type="PANTHER" id="PTHR23511">
    <property type="entry name" value="SYNAPTIC VESICLE GLYCOPROTEIN 2"/>
    <property type="match status" value="1"/>
</dbReference>
<evidence type="ECO:0000256" key="6">
    <source>
        <dbReference type="SAM" id="MobiDB-lite"/>
    </source>
</evidence>